<evidence type="ECO:0000256" key="7">
    <source>
        <dbReference type="SAM" id="Phobius"/>
    </source>
</evidence>
<reference evidence="8 9" key="1">
    <citation type="submission" date="2017-09" db="EMBL/GenBank/DDBJ databases">
        <title>Sequencing the genomes of two abundant thermophiles in Great Basin hot springs: Thermocrinis jamiesonii and novel Chloroflexi Thermoflexus hugenholtzii.</title>
        <authorList>
            <person name="Hedlund B."/>
        </authorList>
    </citation>
    <scope>NUCLEOTIDE SEQUENCE [LARGE SCALE GENOMIC DNA]</scope>
    <source>
        <strain evidence="8 9">G233</strain>
    </source>
</reference>
<dbReference type="Proteomes" id="UP000223071">
    <property type="component" value="Unassembled WGS sequence"/>
</dbReference>
<evidence type="ECO:0000313" key="9">
    <source>
        <dbReference type="Proteomes" id="UP000223071"/>
    </source>
</evidence>
<dbReference type="GO" id="GO:0044781">
    <property type="term" value="P:bacterial-type flagellum organization"/>
    <property type="evidence" value="ECO:0007669"/>
    <property type="project" value="InterPro"/>
</dbReference>
<evidence type="ECO:0000256" key="5">
    <source>
        <dbReference type="ARBA" id="ARBA00023136"/>
    </source>
</evidence>
<gene>
    <name evidence="8" type="ORF">A9A59_1003</name>
</gene>
<dbReference type="Pfam" id="PF04347">
    <property type="entry name" value="FliO"/>
    <property type="match status" value="1"/>
</dbReference>
<evidence type="ECO:0000256" key="6">
    <source>
        <dbReference type="SAM" id="MobiDB-lite"/>
    </source>
</evidence>
<keyword evidence="8" id="KW-0282">Flagellum</keyword>
<comment type="subcellular location">
    <subcellularLocation>
        <location evidence="1">Cell membrane</location>
    </subcellularLocation>
</comment>
<dbReference type="AlphaFoldDB" id="A0A2A9HCQ8"/>
<keyword evidence="8" id="KW-0969">Cilium</keyword>
<proteinExistence type="predicted"/>
<comment type="caution">
    <text evidence="8">The sequence shown here is derived from an EMBL/GenBank/DDBJ whole genome shotgun (WGS) entry which is preliminary data.</text>
</comment>
<organism evidence="8 9">
    <name type="scientific">Tepidiforma thermophila (strain KCTC 52669 / CGMCC 1.13589 / G233)</name>
    <dbReference type="NCBI Taxonomy" id="2761530"/>
    <lineage>
        <taxon>Bacteria</taxon>
        <taxon>Bacillati</taxon>
        <taxon>Chloroflexota</taxon>
        <taxon>Tepidiformia</taxon>
        <taxon>Tepidiformales</taxon>
        <taxon>Tepidiformaceae</taxon>
        <taxon>Tepidiforma</taxon>
    </lineage>
</organism>
<keyword evidence="4 7" id="KW-1133">Transmembrane helix</keyword>
<evidence type="ECO:0000256" key="2">
    <source>
        <dbReference type="ARBA" id="ARBA00022475"/>
    </source>
</evidence>
<evidence type="ECO:0000313" key="8">
    <source>
        <dbReference type="EMBL" id="PFG73797.1"/>
    </source>
</evidence>
<sequence>MNDPASRRRLTWLVAIGGALLIAVLFISFAAPAPREAAGPTLVPAAEDASPSRVEGTPDGTGFSLGPGDLLSLGWRLALVAAVIGGSIVGLRWWARRMAAPRSTTGFLRVVDTLPIANGRTIHLLALGDRVIAIGATAQQITMLEALTPEEAASVLAAADARRDPLPIGDFAAQLLESLRRRESRAAAEPVIGAEPDPASALRRR</sequence>
<dbReference type="EMBL" id="PDJQ01000001">
    <property type="protein sequence ID" value="PFG73797.1"/>
    <property type="molecule type" value="Genomic_DNA"/>
</dbReference>
<keyword evidence="9" id="KW-1185">Reference proteome</keyword>
<evidence type="ECO:0000256" key="4">
    <source>
        <dbReference type="ARBA" id="ARBA00022989"/>
    </source>
</evidence>
<protein>
    <submittedName>
        <fullName evidence="8">Flagellar biogenesis protein FliO</fullName>
    </submittedName>
</protein>
<accession>A0A2A9HCQ8</accession>
<dbReference type="RefSeq" id="WP_098503235.1">
    <property type="nucleotide sequence ID" value="NZ_PDJQ01000001.1"/>
</dbReference>
<keyword evidence="3 7" id="KW-0812">Transmembrane</keyword>
<keyword evidence="2" id="KW-1003">Cell membrane</keyword>
<evidence type="ECO:0000256" key="1">
    <source>
        <dbReference type="ARBA" id="ARBA00004236"/>
    </source>
</evidence>
<dbReference type="InterPro" id="IPR022781">
    <property type="entry name" value="Flagellar_biosynth_FliO"/>
</dbReference>
<feature type="transmembrane region" description="Helical" evidence="7">
    <location>
        <begin position="73"/>
        <end position="95"/>
    </location>
</feature>
<feature type="transmembrane region" description="Helical" evidence="7">
    <location>
        <begin position="12"/>
        <end position="31"/>
    </location>
</feature>
<evidence type="ECO:0000256" key="3">
    <source>
        <dbReference type="ARBA" id="ARBA00022692"/>
    </source>
</evidence>
<feature type="region of interest" description="Disordered" evidence="6">
    <location>
        <begin position="183"/>
        <end position="205"/>
    </location>
</feature>
<name>A0A2A9HCQ8_TEPT2</name>
<keyword evidence="5 7" id="KW-0472">Membrane</keyword>
<dbReference type="GO" id="GO:0016020">
    <property type="term" value="C:membrane"/>
    <property type="evidence" value="ECO:0007669"/>
    <property type="project" value="InterPro"/>
</dbReference>
<keyword evidence="8" id="KW-0966">Cell projection</keyword>